<evidence type="ECO:0008006" key="4">
    <source>
        <dbReference type="Google" id="ProtNLM"/>
    </source>
</evidence>
<feature type="region of interest" description="Disordered" evidence="1">
    <location>
        <begin position="107"/>
        <end position="363"/>
    </location>
</feature>
<organism evidence="2 3">
    <name type="scientific">Parathielavia hyrcaniae</name>
    <dbReference type="NCBI Taxonomy" id="113614"/>
    <lineage>
        <taxon>Eukaryota</taxon>
        <taxon>Fungi</taxon>
        <taxon>Dikarya</taxon>
        <taxon>Ascomycota</taxon>
        <taxon>Pezizomycotina</taxon>
        <taxon>Sordariomycetes</taxon>
        <taxon>Sordariomycetidae</taxon>
        <taxon>Sordariales</taxon>
        <taxon>Chaetomiaceae</taxon>
        <taxon>Parathielavia</taxon>
    </lineage>
</organism>
<feature type="compositionally biased region" description="Basic and acidic residues" evidence="1">
    <location>
        <begin position="189"/>
        <end position="202"/>
    </location>
</feature>
<gene>
    <name evidence="2" type="ORF">N658DRAFT_436128</name>
</gene>
<feature type="region of interest" description="Disordered" evidence="1">
    <location>
        <begin position="686"/>
        <end position="708"/>
    </location>
</feature>
<feature type="region of interest" description="Disordered" evidence="1">
    <location>
        <begin position="1"/>
        <end position="82"/>
    </location>
</feature>
<feature type="compositionally biased region" description="Polar residues" evidence="1">
    <location>
        <begin position="552"/>
        <end position="580"/>
    </location>
</feature>
<dbReference type="AlphaFoldDB" id="A0AAN6PW30"/>
<reference evidence="2" key="2">
    <citation type="submission" date="2023-05" db="EMBL/GenBank/DDBJ databases">
        <authorList>
            <consortium name="Lawrence Berkeley National Laboratory"/>
            <person name="Steindorff A."/>
            <person name="Hensen N."/>
            <person name="Bonometti L."/>
            <person name="Westerberg I."/>
            <person name="Brannstrom I.O."/>
            <person name="Guillou S."/>
            <person name="Cros-Aarteil S."/>
            <person name="Calhoun S."/>
            <person name="Haridas S."/>
            <person name="Kuo A."/>
            <person name="Mondo S."/>
            <person name="Pangilinan J."/>
            <person name="Riley R."/>
            <person name="Labutti K."/>
            <person name="Andreopoulos B."/>
            <person name="Lipzen A."/>
            <person name="Chen C."/>
            <person name="Yanf M."/>
            <person name="Daum C."/>
            <person name="Ng V."/>
            <person name="Clum A."/>
            <person name="Ohm R."/>
            <person name="Martin F."/>
            <person name="Silar P."/>
            <person name="Natvig D."/>
            <person name="Lalanne C."/>
            <person name="Gautier V."/>
            <person name="Ament-Velasquez S.L."/>
            <person name="Kruys A."/>
            <person name="Hutchinson M.I."/>
            <person name="Powell A.J."/>
            <person name="Barry K."/>
            <person name="Miller A.N."/>
            <person name="Grigoriev I.V."/>
            <person name="Debuchy R."/>
            <person name="Gladieux P."/>
            <person name="Thoren M.H."/>
            <person name="Johannesson H."/>
        </authorList>
    </citation>
    <scope>NUCLEOTIDE SEQUENCE</scope>
    <source>
        <strain evidence="2">CBS 757.83</strain>
    </source>
</reference>
<feature type="compositionally biased region" description="Acidic residues" evidence="1">
    <location>
        <begin position="581"/>
        <end position="591"/>
    </location>
</feature>
<dbReference type="Proteomes" id="UP001305647">
    <property type="component" value="Unassembled WGS sequence"/>
</dbReference>
<feature type="compositionally biased region" description="Low complexity" evidence="1">
    <location>
        <begin position="686"/>
        <end position="704"/>
    </location>
</feature>
<feature type="region of interest" description="Disordered" evidence="1">
    <location>
        <begin position="524"/>
        <end position="668"/>
    </location>
</feature>
<feature type="compositionally biased region" description="Polar residues" evidence="1">
    <location>
        <begin position="224"/>
        <end position="239"/>
    </location>
</feature>
<feature type="compositionally biased region" description="Polar residues" evidence="1">
    <location>
        <begin position="112"/>
        <end position="121"/>
    </location>
</feature>
<name>A0AAN6PW30_9PEZI</name>
<keyword evidence="3" id="KW-1185">Reference proteome</keyword>
<accession>A0AAN6PW30</accession>
<protein>
    <recommendedName>
        <fullName evidence="4">Glucan 1, 4-alpha-glucosidase</fullName>
    </recommendedName>
</protein>
<comment type="caution">
    <text evidence="2">The sequence shown here is derived from an EMBL/GenBank/DDBJ whole genome shotgun (WGS) entry which is preliminary data.</text>
</comment>
<dbReference type="EMBL" id="MU863715">
    <property type="protein sequence ID" value="KAK4096421.1"/>
    <property type="molecule type" value="Genomic_DNA"/>
</dbReference>
<evidence type="ECO:0000313" key="3">
    <source>
        <dbReference type="Proteomes" id="UP001305647"/>
    </source>
</evidence>
<sequence length="726" mass="77499">MDDPWGSPWEAPDTDKDQKQLSPTKSDIALPPRAFLSASNSPRIPAAPEQSPWGGDDDNFGDWATTSETPPAHSVWAGSWGGSSPNLAVTPRDDFLNKTSPIAWPVSLATPKPSNASSFRQPSPDPWASGFSSRRPSHEAASTPRLVVEAASPVDASPDPLGLGSWGIEEGTMREKTDVSDTFGQSPIEPHESSTADAKHVLEAGFEEQPVSAPDSHVRASVDSVAQNNDYQSSRPSNDNTDHEEERQASPGTSIDEEPRTVRPLSRKEPGKVQELVVKFDGLARAVSEEREPVPRARSRSPLRIDASAGSNEPSDFGDFEEVKQTESPLPSAEPLSAETPPEVPPALDTSPAAFSSPPPENAWASSPIAKFGPLDFPVDFDSLSKLFTAPAESVRASIVNSDVPDHVIRDSFTEISERKTWYRISRLGSSRRHNAGDDDSYRRVAWPSSSVHQDTIKIVRRWMEEDSIAGRVALGGGISKTQRNMFGWDSSAEPVALDAVFGKKTTSHSRAASLQLLPGPGLNGIHSPATNSPQPAVASFGWGSNLPAPSGGQTDEINTQTKPPDATATFSAPPRTSTANDDDDDDDDWGEMVSSPVASQHVASGSSFPVPPTVPVSAAPVSQHMRPVAQDTEDPLSTADFSLLESNPPKPSPFSAEPQSIPVKGPTPALESVILTSVPELPPISAKSYPSSSSEVPSIPPVSDAHEETAQRIISSLPDLSYMLR</sequence>
<proteinExistence type="predicted"/>
<evidence type="ECO:0000256" key="1">
    <source>
        <dbReference type="SAM" id="MobiDB-lite"/>
    </source>
</evidence>
<feature type="compositionally biased region" description="Basic and acidic residues" evidence="1">
    <location>
        <begin position="257"/>
        <end position="272"/>
    </location>
</feature>
<evidence type="ECO:0000313" key="2">
    <source>
        <dbReference type="EMBL" id="KAK4096421.1"/>
    </source>
</evidence>
<reference evidence="2" key="1">
    <citation type="journal article" date="2023" name="Mol. Phylogenet. Evol.">
        <title>Genome-scale phylogeny and comparative genomics of the fungal order Sordariales.</title>
        <authorList>
            <person name="Hensen N."/>
            <person name="Bonometti L."/>
            <person name="Westerberg I."/>
            <person name="Brannstrom I.O."/>
            <person name="Guillou S."/>
            <person name="Cros-Aarteil S."/>
            <person name="Calhoun S."/>
            <person name="Haridas S."/>
            <person name="Kuo A."/>
            <person name="Mondo S."/>
            <person name="Pangilinan J."/>
            <person name="Riley R."/>
            <person name="LaButti K."/>
            <person name="Andreopoulos B."/>
            <person name="Lipzen A."/>
            <person name="Chen C."/>
            <person name="Yan M."/>
            <person name="Daum C."/>
            <person name="Ng V."/>
            <person name="Clum A."/>
            <person name="Steindorff A."/>
            <person name="Ohm R.A."/>
            <person name="Martin F."/>
            <person name="Silar P."/>
            <person name="Natvig D.O."/>
            <person name="Lalanne C."/>
            <person name="Gautier V."/>
            <person name="Ament-Velasquez S.L."/>
            <person name="Kruys A."/>
            <person name="Hutchinson M.I."/>
            <person name="Powell A.J."/>
            <person name="Barry K."/>
            <person name="Miller A.N."/>
            <person name="Grigoriev I.V."/>
            <person name="Debuchy R."/>
            <person name="Gladieux P."/>
            <person name="Hiltunen Thoren M."/>
            <person name="Johannesson H."/>
        </authorList>
    </citation>
    <scope>NUCLEOTIDE SEQUENCE</scope>
    <source>
        <strain evidence="2">CBS 757.83</strain>
    </source>
</reference>